<keyword evidence="1" id="KW-0472">Membrane</keyword>
<accession>A0A2G1VT97</accession>
<evidence type="ECO:0000256" key="1">
    <source>
        <dbReference type="SAM" id="Phobius"/>
    </source>
</evidence>
<keyword evidence="3" id="KW-1185">Reference proteome</keyword>
<evidence type="ECO:0000313" key="2">
    <source>
        <dbReference type="EMBL" id="PHQ29820.1"/>
    </source>
</evidence>
<dbReference type="AlphaFoldDB" id="A0A2G1VT97"/>
<keyword evidence="1" id="KW-1133">Transmembrane helix</keyword>
<proteinExistence type="predicted"/>
<feature type="transmembrane region" description="Helical" evidence="1">
    <location>
        <begin position="70"/>
        <end position="87"/>
    </location>
</feature>
<dbReference type="EMBL" id="NQXA01000003">
    <property type="protein sequence ID" value="PHQ29820.1"/>
    <property type="molecule type" value="Genomic_DNA"/>
</dbReference>
<organism evidence="2 3">
    <name type="scientific">Leeuwenhoekiella nanhaiensis</name>
    <dbReference type="NCBI Taxonomy" id="1655491"/>
    <lineage>
        <taxon>Bacteria</taxon>
        <taxon>Pseudomonadati</taxon>
        <taxon>Bacteroidota</taxon>
        <taxon>Flavobacteriia</taxon>
        <taxon>Flavobacteriales</taxon>
        <taxon>Flavobacteriaceae</taxon>
        <taxon>Leeuwenhoekiella</taxon>
    </lineage>
</organism>
<dbReference type="RefSeq" id="WP_099645662.1">
    <property type="nucleotide sequence ID" value="NZ_KZ319289.1"/>
</dbReference>
<keyword evidence="1" id="KW-0812">Transmembrane</keyword>
<comment type="caution">
    <text evidence="2">The sequence shown here is derived from an EMBL/GenBank/DDBJ whole genome shotgun (WGS) entry which is preliminary data.</text>
</comment>
<gene>
    <name evidence="2" type="ORF">CJ305_07575</name>
</gene>
<protein>
    <submittedName>
        <fullName evidence="2">Uncharacterized protein</fullName>
    </submittedName>
</protein>
<name>A0A2G1VT97_9FLAO</name>
<evidence type="ECO:0000313" key="3">
    <source>
        <dbReference type="Proteomes" id="UP000229433"/>
    </source>
</evidence>
<sequence>MNGSLDQFKATLQRRRERQEKHSGHRRDASGYKIANSGFKFDSKKLKPAELEKYRQTLKLRKQNRIIKQWVIFIAICILLTLIAFIYNL</sequence>
<reference evidence="2 3" key="1">
    <citation type="submission" date="2017-08" db="EMBL/GenBank/DDBJ databases">
        <title>The whole genome shortgun sequences of strain Leeuwenhoekiella nanhaiensis G18 from the South China Sea.</title>
        <authorList>
            <person name="Liu Q."/>
        </authorList>
    </citation>
    <scope>NUCLEOTIDE SEQUENCE [LARGE SCALE GENOMIC DNA]</scope>
    <source>
        <strain evidence="2 3">G18</strain>
    </source>
</reference>
<dbReference type="Proteomes" id="UP000229433">
    <property type="component" value="Unassembled WGS sequence"/>
</dbReference>
<dbReference type="OrthoDB" id="1451803at2"/>